<dbReference type="GO" id="GO:0046983">
    <property type="term" value="F:protein dimerization activity"/>
    <property type="evidence" value="ECO:0007669"/>
    <property type="project" value="InterPro"/>
</dbReference>
<evidence type="ECO:0000256" key="6">
    <source>
        <dbReference type="SAM" id="MobiDB-lite"/>
    </source>
</evidence>
<dbReference type="Pfam" id="PF14215">
    <property type="entry name" value="bHLH-MYC_N"/>
    <property type="match status" value="1"/>
</dbReference>
<accession>A0A0S3SYR3</accession>
<dbReference type="GO" id="GO:0000976">
    <property type="term" value="F:transcription cis-regulatory region binding"/>
    <property type="evidence" value="ECO:0007669"/>
    <property type="project" value="TreeGrafter"/>
</dbReference>
<dbReference type="AlphaFoldDB" id="A0A0S3SYR3"/>
<protein>
    <recommendedName>
        <fullName evidence="5">Transcription factor</fullName>
        <shortName evidence="5">bHLH transcription factor</shortName>
    </recommendedName>
    <alternativeName>
        <fullName evidence="5">Basic helix-loop-helix protein</fullName>
    </alternativeName>
</protein>
<dbReference type="PROSITE" id="PS50888">
    <property type="entry name" value="BHLH"/>
    <property type="match status" value="1"/>
</dbReference>
<keyword evidence="9" id="KW-1185">Reference proteome</keyword>
<dbReference type="SUPFAM" id="SSF47459">
    <property type="entry name" value="HLH, helix-loop-helix DNA-binding domain"/>
    <property type="match status" value="1"/>
</dbReference>
<dbReference type="PANTHER" id="PTHR11514">
    <property type="entry name" value="MYC"/>
    <property type="match status" value="1"/>
</dbReference>
<name>A0A0S3SYR3_PHAAN</name>
<dbReference type="InterPro" id="IPR036638">
    <property type="entry name" value="HLH_DNA-bd_sf"/>
</dbReference>
<gene>
    <name evidence="8" type="primary">Vigan.09G178200</name>
    <name evidence="8" type="ORF">VIGAN_09178200</name>
</gene>
<comment type="subcellular location">
    <subcellularLocation>
        <location evidence="1 5">Nucleus</location>
    </subcellularLocation>
</comment>
<evidence type="ECO:0000259" key="7">
    <source>
        <dbReference type="PROSITE" id="PS50888"/>
    </source>
</evidence>
<evidence type="ECO:0000256" key="1">
    <source>
        <dbReference type="ARBA" id="ARBA00004123"/>
    </source>
</evidence>
<dbReference type="PANTHER" id="PTHR11514:SF40">
    <property type="entry name" value="TRANSCRIPTION FACTOR BHLH14"/>
    <property type="match status" value="1"/>
</dbReference>
<dbReference type="Gene3D" id="4.10.280.10">
    <property type="entry name" value="Helix-loop-helix DNA-binding domain"/>
    <property type="match status" value="1"/>
</dbReference>
<keyword evidence="2 5" id="KW-0805">Transcription regulation</keyword>
<dbReference type="CDD" id="cd11449">
    <property type="entry name" value="bHLH_AtAIB_like"/>
    <property type="match status" value="1"/>
</dbReference>
<evidence type="ECO:0000256" key="5">
    <source>
        <dbReference type="RuleBase" id="RU369104"/>
    </source>
</evidence>
<dbReference type="InterPro" id="IPR025610">
    <property type="entry name" value="MYC/MYB_N"/>
</dbReference>
<dbReference type="GO" id="GO:0005634">
    <property type="term" value="C:nucleus"/>
    <property type="evidence" value="ECO:0007669"/>
    <property type="project" value="UniProtKB-SubCell"/>
</dbReference>
<dbReference type="SMART" id="SM00353">
    <property type="entry name" value="HLH"/>
    <property type="match status" value="1"/>
</dbReference>
<keyword evidence="4 5" id="KW-0539">Nucleus</keyword>
<proteinExistence type="predicted"/>
<organism evidence="8 9">
    <name type="scientific">Vigna angularis var. angularis</name>
    <dbReference type="NCBI Taxonomy" id="157739"/>
    <lineage>
        <taxon>Eukaryota</taxon>
        <taxon>Viridiplantae</taxon>
        <taxon>Streptophyta</taxon>
        <taxon>Embryophyta</taxon>
        <taxon>Tracheophyta</taxon>
        <taxon>Spermatophyta</taxon>
        <taxon>Magnoliopsida</taxon>
        <taxon>eudicotyledons</taxon>
        <taxon>Gunneridae</taxon>
        <taxon>Pentapetalae</taxon>
        <taxon>rosids</taxon>
        <taxon>fabids</taxon>
        <taxon>Fabales</taxon>
        <taxon>Fabaceae</taxon>
        <taxon>Papilionoideae</taxon>
        <taxon>50 kb inversion clade</taxon>
        <taxon>NPAAA clade</taxon>
        <taxon>indigoferoid/millettioid clade</taxon>
        <taxon>Phaseoleae</taxon>
        <taxon>Vigna</taxon>
    </lineage>
</organism>
<dbReference type="InterPro" id="IPR045084">
    <property type="entry name" value="AIB/MYC-like"/>
</dbReference>
<dbReference type="InterPro" id="IPR011598">
    <property type="entry name" value="bHLH_dom"/>
</dbReference>
<reference evidence="8 9" key="1">
    <citation type="journal article" date="2015" name="Sci. Rep.">
        <title>The power of single molecule real-time sequencing technology in the de novo assembly of a eukaryotic genome.</title>
        <authorList>
            <person name="Sakai H."/>
            <person name="Naito K."/>
            <person name="Ogiso-Tanaka E."/>
            <person name="Takahashi Y."/>
            <person name="Iseki K."/>
            <person name="Muto C."/>
            <person name="Satou K."/>
            <person name="Teruya K."/>
            <person name="Shiroma A."/>
            <person name="Shimoji M."/>
            <person name="Hirano T."/>
            <person name="Itoh T."/>
            <person name="Kaga A."/>
            <person name="Tomooka N."/>
        </authorList>
    </citation>
    <scope>NUCLEOTIDE SEQUENCE [LARGE SCALE GENOMIC DNA]</scope>
    <source>
        <strain evidence="9">cv. Shumari</strain>
    </source>
</reference>
<evidence type="ECO:0000313" key="9">
    <source>
        <dbReference type="Proteomes" id="UP000291084"/>
    </source>
</evidence>
<keyword evidence="3 5" id="KW-0804">Transcription</keyword>
<feature type="compositionally biased region" description="Basic and acidic residues" evidence="6">
    <location>
        <begin position="282"/>
        <end position="291"/>
    </location>
</feature>
<feature type="compositionally biased region" description="Low complexity" evidence="6">
    <location>
        <begin position="292"/>
        <end position="305"/>
    </location>
</feature>
<evidence type="ECO:0000256" key="2">
    <source>
        <dbReference type="ARBA" id="ARBA00023015"/>
    </source>
</evidence>
<evidence type="ECO:0000313" key="8">
    <source>
        <dbReference type="EMBL" id="BAT98154.1"/>
    </source>
</evidence>
<dbReference type="EMBL" id="AP015042">
    <property type="protein sequence ID" value="BAT98154.1"/>
    <property type="molecule type" value="Genomic_DNA"/>
</dbReference>
<dbReference type="OrthoDB" id="1926382at2759"/>
<evidence type="ECO:0000256" key="4">
    <source>
        <dbReference type="ARBA" id="ARBA00023242"/>
    </source>
</evidence>
<evidence type="ECO:0000256" key="3">
    <source>
        <dbReference type="ARBA" id="ARBA00023163"/>
    </source>
</evidence>
<sequence length="500" mass="56208">MPKPSHPLLSFFHFLPHLKNISFYLSYYIFSRNTTQHNTTMEELIISPSSSSSLVTLPHQNPTPSIQQNLQFLLQTQPDWWVYAIFWQASHDDNGNLFLSFGEGHFQGTKETSPKFSIPLSTKKFPKTPTTENINDAEWFYVMSLTRTFPVNNSSSSTSTTPSSLLGKSFALGSVLWLNSKHELQFYKCERSNEAQLHGIQTLISIPTQNGVIEMGSYDSIKQNWNLVHHVKSLFQPLPDPLPVQLLNDHTISFADIGVVAGTQETKKRKQTQTPPNNQKDSYVDSEHSDSDCPTLPTTSTPTASEPKKRGRKPVLGRDTPMNHVEAERQRREKLNHRFYALRAVVPNVSRMDKASLLSDAVAYINELKAKIEYLESQQQREGNKRVKTEMMDTMDNQSTATTSTIVDQGRPGPGGPCPFGLEIDVKIVGPDAMVRVQSENANHPGARLMGALRDLEFQVHHASMSCVNDLMLQDVVINVPDGMRSEESLKSAILMRLDQ</sequence>
<feature type="region of interest" description="Disordered" evidence="6">
    <location>
        <begin position="265"/>
        <end position="331"/>
    </location>
</feature>
<feature type="domain" description="BHLH" evidence="7">
    <location>
        <begin position="319"/>
        <end position="368"/>
    </location>
</feature>
<dbReference type="GO" id="GO:0003700">
    <property type="term" value="F:DNA-binding transcription factor activity"/>
    <property type="evidence" value="ECO:0007669"/>
    <property type="project" value="InterPro"/>
</dbReference>
<dbReference type="Pfam" id="PF00010">
    <property type="entry name" value="HLH"/>
    <property type="match status" value="1"/>
</dbReference>
<dbReference type="Proteomes" id="UP000291084">
    <property type="component" value="Chromosome 9"/>
</dbReference>